<organism evidence="2 3">
    <name type="scientific">Daphnia sinensis</name>
    <dbReference type="NCBI Taxonomy" id="1820382"/>
    <lineage>
        <taxon>Eukaryota</taxon>
        <taxon>Metazoa</taxon>
        <taxon>Ecdysozoa</taxon>
        <taxon>Arthropoda</taxon>
        <taxon>Crustacea</taxon>
        <taxon>Branchiopoda</taxon>
        <taxon>Diplostraca</taxon>
        <taxon>Cladocera</taxon>
        <taxon>Anomopoda</taxon>
        <taxon>Daphniidae</taxon>
        <taxon>Daphnia</taxon>
        <taxon>Daphnia similis group</taxon>
    </lineage>
</organism>
<keyword evidence="3" id="KW-1185">Reference proteome</keyword>
<comment type="caution">
    <text evidence="2">The sequence shown here is derived from an EMBL/GenBank/DDBJ whole genome shotgun (WGS) entry which is preliminary data.</text>
</comment>
<proteinExistence type="predicted"/>
<evidence type="ECO:0000313" key="3">
    <source>
        <dbReference type="Proteomes" id="UP000820818"/>
    </source>
</evidence>
<dbReference type="EMBL" id="WJBH02000003">
    <property type="protein sequence ID" value="KAI9561535.1"/>
    <property type="molecule type" value="Genomic_DNA"/>
</dbReference>
<protein>
    <submittedName>
        <fullName evidence="2">Uncharacterized protein</fullName>
    </submittedName>
</protein>
<evidence type="ECO:0000313" key="2">
    <source>
        <dbReference type="EMBL" id="KAI9561535.1"/>
    </source>
</evidence>
<dbReference type="AlphaFoldDB" id="A0AAD5LF18"/>
<gene>
    <name evidence="2" type="ORF">GHT06_012494</name>
</gene>
<feature type="transmembrane region" description="Helical" evidence="1">
    <location>
        <begin position="35"/>
        <end position="53"/>
    </location>
</feature>
<keyword evidence="1" id="KW-1133">Transmembrane helix</keyword>
<keyword evidence="1" id="KW-0812">Transmembrane</keyword>
<accession>A0AAD5LF18</accession>
<keyword evidence="1" id="KW-0472">Membrane</keyword>
<sequence>MGVATKDEYKLRASRTAALHTYSHWEKHLQAFTHTMYKIVFLILALAAFVFAAETQQDQETAEQYYRVHGFYPSWYRYGVVRTYGYPYPYSVNYGVTPYGLHNYYYPSYGYGFSYGY</sequence>
<name>A0AAD5LF18_9CRUS</name>
<dbReference type="Proteomes" id="UP000820818">
    <property type="component" value="Linkage Group LG3"/>
</dbReference>
<evidence type="ECO:0000256" key="1">
    <source>
        <dbReference type="SAM" id="Phobius"/>
    </source>
</evidence>
<reference evidence="2 3" key="1">
    <citation type="submission" date="2022-05" db="EMBL/GenBank/DDBJ databases">
        <title>A multi-omics perspective on studying reproductive biology in Daphnia sinensis.</title>
        <authorList>
            <person name="Jia J."/>
        </authorList>
    </citation>
    <scope>NUCLEOTIDE SEQUENCE [LARGE SCALE GENOMIC DNA]</scope>
    <source>
        <strain evidence="2 3">WSL</strain>
    </source>
</reference>